<dbReference type="RefSeq" id="XP_013759588.1">
    <property type="nucleotide sequence ID" value="XM_013904134.1"/>
</dbReference>
<dbReference type="OrthoDB" id="15417at2759"/>
<dbReference type="AlphaFoldDB" id="A0A0L0D4S1"/>
<evidence type="ECO:0000313" key="2">
    <source>
        <dbReference type="Proteomes" id="UP000054408"/>
    </source>
</evidence>
<sequence length="211" mass="23596">MSTSSGKSSLISELAAHNWQTLDEGFMEAPTSKALSPQSLTMELAWVSAWFDRLLGMMEESPSEAVFFADRSPFSAVFYAANGELLEPVIQAAIEELRSCDIHIMTVHIETEPETLWARINARLEIEPERKLYREDDRSWMDTTVAFYESRKWDLCLDNTNTSVSDLRLALLDAIKTAVPDFEPATSKALTPKASDIAEARLMATSPVKSN</sequence>
<dbReference type="SUPFAM" id="SSF52540">
    <property type="entry name" value="P-loop containing nucleoside triphosphate hydrolases"/>
    <property type="match status" value="1"/>
</dbReference>
<name>A0A0L0D4S1_THETB</name>
<dbReference type="EMBL" id="GL349446">
    <property type="protein sequence ID" value="KNC47245.1"/>
    <property type="molecule type" value="Genomic_DNA"/>
</dbReference>
<proteinExistence type="predicted"/>
<dbReference type="GeneID" id="25563258"/>
<keyword evidence="2" id="KW-1185">Reference proteome</keyword>
<dbReference type="eggNOG" id="ENOG502RYMI">
    <property type="taxonomic scope" value="Eukaryota"/>
</dbReference>
<gene>
    <name evidence="1" type="ORF">AMSG_03674</name>
</gene>
<protein>
    <submittedName>
        <fullName evidence="1">Uncharacterized protein</fullName>
    </submittedName>
</protein>
<dbReference type="Gene3D" id="3.40.50.300">
    <property type="entry name" value="P-loop containing nucleotide triphosphate hydrolases"/>
    <property type="match status" value="1"/>
</dbReference>
<dbReference type="OMA" id="TLWARIN"/>
<dbReference type="InterPro" id="IPR027417">
    <property type="entry name" value="P-loop_NTPase"/>
</dbReference>
<accession>A0A0L0D4S1</accession>
<organism evidence="1 2">
    <name type="scientific">Thecamonas trahens ATCC 50062</name>
    <dbReference type="NCBI Taxonomy" id="461836"/>
    <lineage>
        <taxon>Eukaryota</taxon>
        <taxon>Apusozoa</taxon>
        <taxon>Apusomonadida</taxon>
        <taxon>Apusomonadidae</taxon>
        <taxon>Thecamonas</taxon>
    </lineage>
</organism>
<evidence type="ECO:0000313" key="1">
    <source>
        <dbReference type="EMBL" id="KNC47245.1"/>
    </source>
</evidence>
<reference evidence="1 2" key="1">
    <citation type="submission" date="2010-05" db="EMBL/GenBank/DDBJ databases">
        <title>The Genome Sequence of Thecamonas trahens ATCC 50062.</title>
        <authorList>
            <consortium name="The Broad Institute Genome Sequencing Platform"/>
            <person name="Russ C."/>
            <person name="Cuomo C."/>
            <person name="Shea T."/>
            <person name="Young S.K."/>
            <person name="Zeng Q."/>
            <person name="Koehrsen M."/>
            <person name="Haas B."/>
            <person name="Borodovsky M."/>
            <person name="Guigo R."/>
            <person name="Alvarado L."/>
            <person name="Berlin A."/>
            <person name="Bochicchio J."/>
            <person name="Borenstein D."/>
            <person name="Chapman S."/>
            <person name="Chen Z."/>
            <person name="Freedman E."/>
            <person name="Gellesch M."/>
            <person name="Goldberg J."/>
            <person name="Griggs A."/>
            <person name="Gujja S."/>
            <person name="Heilman E."/>
            <person name="Heiman D."/>
            <person name="Hepburn T."/>
            <person name="Howarth C."/>
            <person name="Jen D."/>
            <person name="Larson L."/>
            <person name="Mehta T."/>
            <person name="Park D."/>
            <person name="Pearson M."/>
            <person name="Roberts A."/>
            <person name="Saif S."/>
            <person name="Shenoy N."/>
            <person name="Sisk P."/>
            <person name="Stolte C."/>
            <person name="Sykes S."/>
            <person name="Thomson T."/>
            <person name="Walk T."/>
            <person name="White J."/>
            <person name="Yandava C."/>
            <person name="Burger G."/>
            <person name="Gray M.W."/>
            <person name="Holland P.W.H."/>
            <person name="King N."/>
            <person name="Lang F.B.F."/>
            <person name="Roger A.J."/>
            <person name="Ruiz-Trillo I."/>
            <person name="Lander E."/>
            <person name="Nusbaum C."/>
        </authorList>
    </citation>
    <scope>NUCLEOTIDE SEQUENCE [LARGE SCALE GENOMIC DNA]</scope>
    <source>
        <strain evidence="1 2">ATCC 50062</strain>
    </source>
</reference>
<dbReference type="Proteomes" id="UP000054408">
    <property type="component" value="Unassembled WGS sequence"/>
</dbReference>